<protein>
    <submittedName>
        <fullName evidence="1">Uncharacterized protein</fullName>
    </submittedName>
</protein>
<dbReference type="Proteomes" id="UP000288805">
    <property type="component" value="Unassembled WGS sequence"/>
</dbReference>
<sequence>MRIRLERIQGDFFWGDLEDERKIHLVKWPAVCKAKDFGGLRLRRLDSLNQALLGKWLRRFFVERDSLWRKIICGKFKEMEGGWTTRGRRDSFRMSLWRDTRKALRKIQCQIFYPYRNGSRISFWWDI</sequence>
<dbReference type="AlphaFoldDB" id="A0A438FL13"/>
<accession>A0A438FL13</accession>
<comment type="caution">
    <text evidence="1">The sequence shown here is derived from an EMBL/GenBank/DDBJ whole genome shotgun (WGS) entry which is preliminary data.</text>
</comment>
<name>A0A438FL13_VITVI</name>
<gene>
    <name evidence="1" type="ORF">CK203_053044</name>
</gene>
<evidence type="ECO:0000313" key="1">
    <source>
        <dbReference type="EMBL" id="RVW60715.1"/>
    </source>
</evidence>
<organism evidence="1 2">
    <name type="scientific">Vitis vinifera</name>
    <name type="common">Grape</name>
    <dbReference type="NCBI Taxonomy" id="29760"/>
    <lineage>
        <taxon>Eukaryota</taxon>
        <taxon>Viridiplantae</taxon>
        <taxon>Streptophyta</taxon>
        <taxon>Embryophyta</taxon>
        <taxon>Tracheophyta</taxon>
        <taxon>Spermatophyta</taxon>
        <taxon>Magnoliopsida</taxon>
        <taxon>eudicotyledons</taxon>
        <taxon>Gunneridae</taxon>
        <taxon>Pentapetalae</taxon>
        <taxon>rosids</taxon>
        <taxon>Vitales</taxon>
        <taxon>Vitaceae</taxon>
        <taxon>Viteae</taxon>
        <taxon>Vitis</taxon>
    </lineage>
</organism>
<reference evidence="1 2" key="1">
    <citation type="journal article" date="2018" name="PLoS Genet.">
        <title>Population sequencing reveals clonal diversity and ancestral inbreeding in the grapevine cultivar Chardonnay.</title>
        <authorList>
            <person name="Roach M.J."/>
            <person name="Johnson D.L."/>
            <person name="Bohlmann J."/>
            <person name="van Vuuren H.J."/>
            <person name="Jones S.J."/>
            <person name="Pretorius I.S."/>
            <person name="Schmidt S.A."/>
            <person name="Borneman A.R."/>
        </authorList>
    </citation>
    <scope>NUCLEOTIDE SEQUENCE [LARGE SCALE GENOMIC DNA]</scope>
    <source>
        <strain evidence="2">cv. Chardonnay</strain>
        <tissue evidence="1">Leaf</tissue>
    </source>
</reference>
<evidence type="ECO:0000313" key="2">
    <source>
        <dbReference type="Proteomes" id="UP000288805"/>
    </source>
</evidence>
<proteinExistence type="predicted"/>
<dbReference type="EMBL" id="QGNW01000847">
    <property type="protein sequence ID" value="RVW60715.1"/>
    <property type="molecule type" value="Genomic_DNA"/>
</dbReference>